<dbReference type="KEGG" id="nsh:GXM_08800"/>
<protein>
    <submittedName>
        <fullName evidence="1">Uncharacterized protein</fullName>
    </submittedName>
</protein>
<sequence length="38" mass="4650">MQHQIYFGLQIPKKHTQKWHLTDIFMSTVITHPEQMKQ</sequence>
<organism evidence="1 2">
    <name type="scientific">Nostoc sphaeroides CCNUC1</name>
    <dbReference type="NCBI Taxonomy" id="2653204"/>
    <lineage>
        <taxon>Bacteria</taxon>
        <taxon>Bacillati</taxon>
        <taxon>Cyanobacteriota</taxon>
        <taxon>Cyanophyceae</taxon>
        <taxon>Nostocales</taxon>
        <taxon>Nostocaceae</taxon>
        <taxon>Nostoc</taxon>
    </lineage>
</organism>
<dbReference type="Proteomes" id="UP000326678">
    <property type="component" value="Chromosome Gxm2"/>
</dbReference>
<keyword evidence="2" id="KW-1185">Reference proteome</keyword>
<proteinExistence type="predicted"/>
<gene>
    <name evidence="1" type="ORF">GXM_08800</name>
</gene>
<reference evidence="1 2" key="1">
    <citation type="submission" date="2019-10" db="EMBL/GenBank/DDBJ databases">
        <title>Genomic and transcriptomic insights into the perfect genentic adaptation of a filamentous nitrogen-fixing cyanobacterium to rice fields.</title>
        <authorList>
            <person name="Chen Z."/>
        </authorList>
    </citation>
    <scope>NUCLEOTIDE SEQUENCE [LARGE SCALE GENOMIC DNA]</scope>
    <source>
        <strain evidence="1">CCNUC1</strain>
    </source>
</reference>
<name>A0A5P8WGL4_9NOSO</name>
<dbReference type="EMBL" id="CP045227">
    <property type="protein sequence ID" value="QFS51306.1"/>
    <property type="molecule type" value="Genomic_DNA"/>
</dbReference>
<evidence type="ECO:0000313" key="2">
    <source>
        <dbReference type="Proteomes" id="UP000326678"/>
    </source>
</evidence>
<accession>A0A5P8WGL4</accession>
<evidence type="ECO:0000313" key="1">
    <source>
        <dbReference type="EMBL" id="QFS51306.1"/>
    </source>
</evidence>
<dbReference type="AlphaFoldDB" id="A0A5P8WGL4"/>